<gene>
    <name evidence="1" type="ORF">IRI77_31960</name>
</gene>
<keyword evidence="2" id="KW-1185">Reference proteome</keyword>
<dbReference type="EMBL" id="CP063849">
    <property type="protein sequence ID" value="QOY87329.1"/>
    <property type="molecule type" value="Genomic_DNA"/>
</dbReference>
<dbReference type="KEGG" id="pfer:IRI77_31960"/>
<evidence type="ECO:0000313" key="2">
    <source>
        <dbReference type="Proteomes" id="UP000593892"/>
    </source>
</evidence>
<name>A0A7S7NQA6_PALFE</name>
<organism evidence="1 2">
    <name type="scientific">Paludibaculum fermentans</name>
    <dbReference type="NCBI Taxonomy" id="1473598"/>
    <lineage>
        <taxon>Bacteria</taxon>
        <taxon>Pseudomonadati</taxon>
        <taxon>Acidobacteriota</taxon>
        <taxon>Terriglobia</taxon>
        <taxon>Bryobacterales</taxon>
        <taxon>Bryobacteraceae</taxon>
        <taxon>Paludibaculum</taxon>
    </lineage>
</organism>
<dbReference type="Proteomes" id="UP000593892">
    <property type="component" value="Chromosome"/>
</dbReference>
<proteinExistence type="predicted"/>
<dbReference type="RefSeq" id="WP_194448998.1">
    <property type="nucleotide sequence ID" value="NZ_CP063849.1"/>
</dbReference>
<sequence length="197" mass="21599">MEPTEESPLQLTTKADPMAFFRSVKSIAASVSARLVVEFPSLKDANGQNRKERESPSIHINSMATDHTAPALPVEWSGRTFTVSGRIRGNGGRSRSIYMSGTLSEDCTTLDQVRVQEVLESGGQTTISEFEVATLVIHDRAVLERLPQAIPNSYCRYQDRTGESVISIRRTIVLNGQTFSQVASIAGKASTDLSFYN</sequence>
<dbReference type="AlphaFoldDB" id="A0A7S7NQA6"/>
<evidence type="ECO:0000313" key="1">
    <source>
        <dbReference type="EMBL" id="QOY87329.1"/>
    </source>
</evidence>
<protein>
    <submittedName>
        <fullName evidence="1">Uncharacterized protein</fullName>
    </submittedName>
</protein>
<accession>A0A7S7NQA6</accession>
<reference evidence="1 2" key="1">
    <citation type="submission" date="2020-10" db="EMBL/GenBank/DDBJ databases">
        <title>Complete genome sequence of Paludibaculum fermentans P105T, a facultatively anaerobic acidobacterium capable of dissimilatory Fe(III) reduction.</title>
        <authorList>
            <person name="Dedysh S.N."/>
            <person name="Beletsky A.V."/>
            <person name="Kulichevskaya I.S."/>
            <person name="Mardanov A.V."/>
            <person name="Ravin N.V."/>
        </authorList>
    </citation>
    <scope>NUCLEOTIDE SEQUENCE [LARGE SCALE GENOMIC DNA]</scope>
    <source>
        <strain evidence="1 2">P105</strain>
    </source>
</reference>